<dbReference type="PROSITE" id="PS50893">
    <property type="entry name" value="ABC_TRANSPORTER_2"/>
    <property type="match status" value="1"/>
</dbReference>
<evidence type="ECO:0000256" key="9">
    <source>
        <dbReference type="SAM" id="Phobius"/>
    </source>
</evidence>
<comment type="caution">
    <text evidence="12">The sequence shown here is derived from an EMBL/GenBank/DDBJ whole genome shotgun (WGS) entry which is preliminary data.</text>
</comment>
<keyword evidence="13" id="KW-1185">Reference proteome</keyword>
<organism evidence="12 13">
    <name type="scientific">Neoarthrinium moseri</name>
    <dbReference type="NCBI Taxonomy" id="1658444"/>
    <lineage>
        <taxon>Eukaryota</taxon>
        <taxon>Fungi</taxon>
        <taxon>Dikarya</taxon>
        <taxon>Ascomycota</taxon>
        <taxon>Pezizomycotina</taxon>
        <taxon>Sordariomycetes</taxon>
        <taxon>Xylariomycetidae</taxon>
        <taxon>Amphisphaeriales</taxon>
        <taxon>Apiosporaceae</taxon>
        <taxon>Neoarthrinium</taxon>
    </lineage>
</organism>
<feature type="transmembrane region" description="Helical" evidence="9">
    <location>
        <begin position="727"/>
        <end position="750"/>
    </location>
</feature>
<feature type="transmembrane region" description="Helical" evidence="9">
    <location>
        <begin position="169"/>
        <end position="194"/>
    </location>
</feature>
<keyword evidence="2" id="KW-0813">Transport</keyword>
<comment type="subcellular location">
    <subcellularLocation>
        <location evidence="1">Membrane</location>
        <topology evidence="1">Multi-pass membrane protein</topology>
    </subcellularLocation>
</comment>
<feature type="domain" description="ABC transporter" evidence="10">
    <location>
        <begin position="447"/>
        <end position="675"/>
    </location>
</feature>
<dbReference type="Proteomes" id="UP000829685">
    <property type="component" value="Unassembled WGS sequence"/>
</dbReference>
<dbReference type="CDD" id="cd18580">
    <property type="entry name" value="ABC_6TM_ABCC_D2"/>
    <property type="match status" value="1"/>
</dbReference>
<keyword evidence="7 9" id="KW-0472">Membrane</keyword>
<dbReference type="GO" id="GO:0005524">
    <property type="term" value="F:ATP binding"/>
    <property type="evidence" value="ECO:0007669"/>
    <property type="project" value="UniProtKB-KW"/>
</dbReference>
<accession>A0A9Q0AUI9</accession>
<dbReference type="GO" id="GO:0140359">
    <property type="term" value="F:ABC-type transporter activity"/>
    <property type="evidence" value="ECO:0007669"/>
    <property type="project" value="InterPro"/>
</dbReference>
<dbReference type="GO" id="GO:0016020">
    <property type="term" value="C:membrane"/>
    <property type="evidence" value="ECO:0007669"/>
    <property type="project" value="UniProtKB-SubCell"/>
</dbReference>
<dbReference type="SUPFAM" id="SSF90123">
    <property type="entry name" value="ABC transporter transmembrane region"/>
    <property type="match status" value="2"/>
</dbReference>
<evidence type="ECO:0000259" key="11">
    <source>
        <dbReference type="PROSITE" id="PS50929"/>
    </source>
</evidence>
<feature type="domain" description="ABC transmembrane type-1" evidence="11">
    <location>
        <begin position="727"/>
        <end position="923"/>
    </location>
</feature>
<dbReference type="InterPro" id="IPR036640">
    <property type="entry name" value="ABC1_TM_sf"/>
</dbReference>
<dbReference type="PANTHER" id="PTHR24223">
    <property type="entry name" value="ATP-BINDING CASSETTE SUB-FAMILY C"/>
    <property type="match status" value="1"/>
</dbReference>
<feature type="transmembrane region" description="Helical" evidence="9">
    <location>
        <begin position="770"/>
        <end position="795"/>
    </location>
</feature>
<dbReference type="InterPro" id="IPR017871">
    <property type="entry name" value="ABC_transporter-like_CS"/>
</dbReference>
<dbReference type="SMART" id="SM00382">
    <property type="entry name" value="AAA"/>
    <property type="match status" value="2"/>
</dbReference>
<evidence type="ECO:0000313" key="13">
    <source>
        <dbReference type="Proteomes" id="UP000829685"/>
    </source>
</evidence>
<dbReference type="Pfam" id="PF00005">
    <property type="entry name" value="ABC_tran"/>
    <property type="match status" value="2"/>
</dbReference>
<evidence type="ECO:0000256" key="6">
    <source>
        <dbReference type="ARBA" id="ARBA00022989"/>
    </source>
</evidence>
<dbReference type="EMBL" id="JAFIMR010000004">
    <property type="protein sequence ID" value="KAI1879733.1"/>
    <property type="molecule type" value="Genomic_DNA"/>
</dbReference>
<proteinExistence type="predicted"/>
<evidence type="ECO:0000256" key="5">
    <source>
        <dbReference type="ARBA" id="ARBA00022840"/>
    </source>
</evidence>
<dbReference type="InterPro" id="IPR050173">
    <property type="entry name" value="ABC_transporter_C-like"/>
</dbReference>
<dbReference type="Gene3D" id="1.20.1560.10">
    <property type="entry name" value="ABC transporter type 1, transmembrane domain"/>
    <property type="match status" value="3"/>
</dbReference>
<protein>
    <recommendedName>
        <fullName evidence="14">ABC transporter</fullName>
    </recommendedName>
</protein>
<sequence length="1214" mass="132820">MLFNVARARSYINRGGLDSFGALQVVIAVLKLALVSLEEVPKQSLFQPGYGRSSIGPETRGGFWNRSLFVWVNSTLLIGFRNAISVDELPEIGLEFSTERLSNRFQRRWEEADKSLRYCLPITSMKALAWPLVAIVVPRLCFTAFTFAQPFLLHTIVRAVGQKELSREVIGGLIGATGLVYFGLAVTGACYKHAVYRCLTMNRGMLVSAIFKQTLELDLATAKKSAAVTLMSTDVDSIEAGFVMMHDLWAGVLELGIGVFLLARYVGAAAFLVVVPAVRQIKSIKMTGLAPFVVERLQDLRVSEIDKSKELRKIIIYMHALAQFFTTNTPVLVIAGSLFWTNASKGLDAADTFATLSLTSLVSAPMTNLLVGFPQAASLLACFSRIQDFLLLTPRPGAKSVAIPESAPMPVATQKNVHPAESKSGIKLRNGGPSLLNKRIGTTQSLIEFSDASIAPSIDTEPVLHGVNLQILPSTLTVIVGPVGSGKTTLIRALVGEASICGAVNGIDQTSIGYCDQVSWLRNISIRDNIVGPTEFDETWYDTVLKCCLLHEDLQEISGGDKALAGSGGAVLSGGQRQRVALARAVYSRKSILIMDDVFSALDYRTSKTIVYRLLGSNGVLRALGTTVVMTTHSVDHLSLANSMVVLDGKGNLDVRSNAQDITDNDALIDHLRKTEALVTDEESQHERPVSSEALAPKPQETLKATTKVDDARKVERQRGDLGLYRFYFFSSGIWQYLTWMLMAAINMLWSQMPYIFLRIWLAKDPEDKTYFAGYATLGVTSCLSSAIMLAFYMLKVAPTSAEKLHRIATVGFLSSTDSGSLLNRFSQDMSIINQSLPMVMLNFSIVFFDNLVSLGIIVSGADYATVVIPFLFVAVYLVQHFYLRTSRQMRHLDLEAKSPLYTQFSETAAGVQHIRAFSWQSETLSESFGLLDFSQKPYYLISASAIGLAMLNVINFGTGMANVIGTWTRMETSLGAIARLRSFLEETPTEEDPSDEPELPKGWPLYGGVELKGVCARYNGKSSLVLTLLHFLDQSGAVTIDGINTSGVGRQHLRSRITVIAQDPVELQATVRGNLFPFNPEGAPSQIAVVGDAIMEEALSQVGLLNQISAKGGLEADFSTLGLSQGQRQLFCLARAVLHHKVMGTKIVLVDEATSNVDIDTDREMQSVMAEAFSECTVITVAHRLETIQDVDIVLELENGRLVRREERKGREV</sequence>
<evidence type="ECO:0008006" key="14">
    <source>
        <dbReference type="Google" id="ProtNLM"/>
    </source>
</evidence>
<dbReference type="GO" id="GO:0016887">
    <property type="term" value="F:ATP hydrolysis activity"/>
    <property type="evidence" value="ECO:0007669"/>
    <property type="project" value="InterPro"/>
</dbReference>
<feature type="transmembrane region" description="Helical" evidence="9">
    <location>
        <begin position="128"/>
        <end position="148"/>
    </location>
</feature>
<evidence type="ECO:0000256" key="1">
    <source>
        <dbReference type="ARBA" id="ARBA00004141"/>
    </source>
</evidence>
<dbReference type="InterPro" id="IPR003439">
    <property type="entry name" value="ABC_transporter-like_ATP-bd"/>
</dbReference>
<feature type="transmembrane region" description="Helical" evidence="9">
    <location>
        <begin position="255"/>
        <end position="278"/>
    </location>
</feature>
<evidence type="ECO:0000256" key="3">
    <source>
        <dbReference type="ARBA" id="ARBA00022692"/>
    </source>
</evidence>
<dbReference type="PROSITE" id="PS00211">
    <property type="entry name" value="ABC_TRANSPORTER_1"/>
    <property type="match status" value="1"/>
</dbReference>
<keyword evidence="5" id="KW-0067">ATP-binding</keyword>
<feature type="transmembrane region" description="Helical" evidence="9">
    <location>
        <begin position="864"/>
        <end position="884"/>
    </location>
</feature>
<feature type="domain" description="ABC transmembrane type-1" evidence="11">
    <location>
        <begin position="140"/>
        <end position="278"/>
    </location>
</feature>
<dbReference type="PROSITE" id="PS50929">
    <property type="entry name" value="ABC_TM1F"/>
    <property type="match status" value="2"/>
</dbReference>
<name>A0A9Q0AUI9_9PEZI</name>
<dbReference type="AlphaFoldDB" id="A0A9Q0AUI9"/>
<feature type="transmembrane region" description="Helical" evidence="9">
    <location>
        <begin position="314"/>
        <end position="340"/>
    </location>
</feature>
<evidence type="ECO:0000313" key="12">
    <source>
        <dbReference type="EMBL" id="KAI1879733.1"/>
    </source>
</evidence>
<dbReference type="SUPFAM" id="SSF52540">
    <property type="entry name" value="P-loop containing nucleoside triphosphate hydrolases"/>
    <property type="match status" value="2"/>
</dbReference>
<evidence type="ECO:0000256" key="7">
    <source>
        <dbReference type="ARBA" id="ARBA00023136"/>
    </source>
</evidence>
<dbReference type="InterPro" id="IPR003593">
    <property type="entry name" value="AAA+_ATPase"/>
</dbReference>
<feature type="transmembrane region" description="Helical" evidence="9">
    <location>
        <begin position="840"/>
        <end position="858"/>
    </location>
</feature>
<keyword evidence="3 9" id="KW-0812">Transmembrane</keyword>
<reference evidence="12" key="1">
    <citation type="submission" date="2021-03" db="EMBL/GenBank/DDBJ databases">
        <title>Revisited historic fungal species revealed as producer of novel bioactive compounds through whole genome sequencing and comparative genomics.</title>
        <authorList>
            <person name="Vignolle G.A."/>
            <person name="Hochenegger N."/>
            <person name="Mach R.L."/>
            <person name="Mach-Aigner A.R."/>
            <person name="Javad Rahimi M."/>
            <person name="Salim K.A."/>
            <person name="Chan C.M."/>
            <person name="Lim L.B.L."/>
            <person name="Cai F."/>
            <person name="Druzhinina I.S."/>
            <person name="U'Ren J.M."/>
            <person name="Derntl C."/>
        </authorList>
    </citation>
    <scope>NUCLEOTIDE SEQUENCE</scope>
    <source>
        <strain evidence="12">TUCIM 5799</strain>
    </source>
</reference>
<evidence type="ECO:0000256" key="8">
    <source>
        <dbReference type="SAM" id="MobiDB-lite"/>
    </source>
</evidence>
<keyword evidence="4" id="KW-0547">Nucleotide-binding</keyword>
<dbReference type="Gene3D" id="3.40.50.300">
    <property type="entry name" value="P-loop containing nucleotide triphosphate hydrolases"/>
    <property type="match status" value="2"/>
</dbReference>
<dbReference type="PANTHER" id="PTHR24223:SF399">
    <property type="entry name" value="ABC TRANSPORTER ATNG"/>
    <property type="match status" value="1"/>
</dbReference>
<evidence type="ECO:0000256" key="2">
    <source>
        <dbReference type="ARBA" id="ARBA00022448"/>
    </source>
</evidence>
<dbReference type="Pfam" id="PF00664">
    <property type="entry name" value="ABC_membrane"/>
    <property type="match status" value="1"/>
</dbReference>
<dbReference type="InterPro" id="IPR011527">
    <property type="entry name" value="ABC1_TM_dom"/>
</dbReference>
<dbReference type="InterPro" id="IPR027417">
    <property type="entry name" value="P-loop_NTPase"/>
</dbReference>
<gene>
    <name evidence="12" type="ORF">JX265_002687</name>
</gene>
<evidence type="ECO:0000256" key="4">
    <source>
        <dbReference type="ARBA" id="ARBA00022741"/>
    </source>
</evidence>
<feature type="region of interest" description="Disordered" evidence="8">
    <location>
        <begin position="680"/>
        <end position="699"/>
    </location>
</feature>
<evidence type="ECO:0000259" key="10">
    <source>
        <dbReference type="PROSITE" id="PS50893"/>
    </source>
</evidence>
<dbReference type="InterPro" id="IPR044726">
    <property type="entry name" value="ABCC_6TM_D2"/>
</dbReference>
<keyword evidence="6 9" id="KW-1133">Transmembrane helix</keyword>